<comment type="caution">
    <text evidence="1">The sequence shown here is derived from an EMBL/GenBank/DDBJ whole genome shotgun (WGS) entry which is preliminary data.</text>
</comment>
<gene>
    <name evidence="1" type="ORF">RF11_06941</name>
</gene>
<dbReference type="EMBL" id="JWZT01002856">
    <property type="protein sequence ID" value="KII68503.1"/>
    <property type="molecule type" value="Genomic_DNA"/>
</dbReference>
<name>A0A0C2JGU5_THEKT</name>
<organism evidence="1 2">
    <name type="scientific">Thelohanellus kitauei</name>
    <name type="common">Myxosporean</name>
    <dbReference type="NCBI Taxonomy" id="669202"/>
    <lineage>
        <taxon>Eukaryota</taxon>
        <taxon>Metazoa</taxon>
        <taxon>Cnidaria</taxon>
        <taxon>Myxozoa</taxon>
        <taxon>Myxosporea</taxon>
        <taxon>Bivalvulida</taxon>
        <taxon>Platysporina</taxon>
        <taxon>Myxobolidae</taxon>
        <taxon>Thelohanellus</taxon>
    </lineage>
</organism>
<dbReference type="AlphaFoldDB" id="A0A0C2JGU5"/>
<evidence type="ECO:0000313" key="2">
    <source>
        <dbReference type="Proteomes" id="UP000031668"/>
    </source>
</evidence>
<dbReference type="GO" id="GO:0005509">
    <property type="term" value="F:calcium ion binding"/>
    <property type="evidence" value="ECO:0007669"/>
    <property type="project" value="InterPro"/>
</dbReference>
<dbReference type="Proteomes" id="UP000031668">
    <property type="component" value="Unassembled WGS sequence"/>
</dbReference>
<evidence type="ECO:0000313" key="1">
    <source>
        <dbReference type="EMBL" id="KII68503.1"/>
    </source>
</evidence>
<dbReference type="OrthoDB" id="5954565at2759"/>
<reference evidence="1 2" key="1">
    <citation type="journal article" date="2014" name="Genome Biol. Evol.">
        <title>The genome of the myxosporean Thelohanellus kitauei shows adaptations to nutrient acquisition within its fish host.</title>
        <authorList>
            <person name="Yang Y."/>
            <person name="Xiong J."/>
            <person name="Zhou Z."/>
            <person name="Huo F."/>
            <person name="Miao W."/>
            <person name="Ran C."/>
            <person name="Liu Y."/>
            <person name="Zhang J."/>
            <person name="Feng J."/>
            <person name="Wang M."/>
            <person name="Wang M."/>
            <person name="Wang L."/>
            <person name="Yao B."/>
        </authorList>
    </citation>
    <scope>NUCLEOTIDE SEQUENCE [LARGE SCALE GENOMIC DNA]</scope>
    <source>
        <strain evidence="1">Wuqing</strain>
    </source>
</reference>
<dbReference type="GO" id="GO:0005544">
    <property type="term" value="F:calcium-dependent phospholipid binding"/>
    <property type="evidence" value="ECO:0007669"/>
    <property type="project" value="InterPro"/>
</dbReference>
<sequence>MNPQIDSVALDLQESLNLNDKYQNDYDQNGNPNIPKPQPSLIIESNYNIQDDIHKTSQGSFWELVGICVRRPATYRGLLIEKLMCCQKETRYPMLKRYYFEKQPFKNLKYLVFNSLLRNGAELDAFYIQEAFDYKNQRIRLCMKSVDEHSSHQNDADRNDEHENDKKIYNVLREILCTRSTQQISEIKKKYKNKTWGMCDTFVQFFYQSMTQKFVKSICTPKIKSGSYSIDSTKYFAKLVRRYVVTNDLFGLIRIIFCRAEVGLKYNKIDLKSIIRAYRERYVHTEKDTFKFLFKRQMDIYYNVILPMCGFDLIQ</sequence>
<proteinExistence type="predicted"/>
<dbReference type="SUPFAM" id="SSF47874">
    <property type="entry name" value="Annexin"/>
    <property type="match status" value="1"/>
</dbReference>
<accession>A0A0C2JGU5</accession>
<protein>
    <submittedName>
        <fullName evidence="1">Uncharacterized protein</fullName>
    </submittedName>
</protein>
<dbReference type="InterPro" id="IPR037104">
    <property type="entry name" value="Annexin_sf"/>
</dbReference>
<keyword evidence="2" id="KW-1185">Reference proteome</keyword>